<proteinExistence type="predicted"/>
<evidence type="ECO:0000313" key="3">
    <source>
        <dbReference type="Proteomes" id="UP000641646"/>
    </source>
</evidence>
<evidence type="ECO:0000313" key="2">
    <source>
        <dbReference type="EMBL" id="MBD2183131.1"/>
    </source>
</evidence>
<dbReference type="Proteomes" id="UP000641646">
    <property type="component" value="Unassembled WGS sequence"/>
</dbReference>
<reference evidence="2" key="2">
    <citation type="submission" date="2020-08" db="EMBL/GenBank/DDBJ databases">
        <authorList>
            <person name="Chen M."/>
            <person name="Teng W."/>
            <person name="Zhao L."/>
            <person name="Hu C."/>
            <person name="Zhou Y."/>
            <person name="Han B."/>
            <person name="Song L."/>
            <person name="Shu W."/>
        </authorList>
    </citation>
    <scope>NUCLEOTIDE SEQUENCE</scope>
    <source>
        <strain evidence="2">FACHB-1375</strain>
    </source>
</reference>
<gene>
    <name evidence="2" type="ORF">H6G03_19030</name>
</gene>
<dbReference type="EMBL" id="JACJPW010000048">
    <property type="protein sequence ID" value="MBD2183131.1"/>
    <property type="molecule type" value="Genomic_DNA"/>
</dbReference>
<dbReference type="Pfam" id="PF10047">
    <property type="entry name" value="DUF2281"/>
    <property type="match status" value="1"/>
</dbReference>
<sequence length="79" mass="9285">MTTDTALWKIVVNMPDDLKKELLHYAEYLLEKYPNYPENTKQTQEIADKRPLAGSMKGTFVLPLPDDFDEPLQDFEEYM</sequence>
<name>A0A926VFQ6_9CYAN</name>
<protein>
    <submittedName>
        <fullName evidence="2">DUF2281 domain-containing protein</fullName>
    </submittedName>
</protein>
<comment type="caution">
    <text evidence="2">The sequence shown here is derived from an EMBL/GenBank/DDBJ whole genome shotgun (WGS) entry which is preliminary data.</text>
</comment>
<reference evidence="2" key="1">
    <citation type="journal article" date="2015" name="ISME J.">
        <title>Draft Genome Sequence of Streptomyces incarnatus NRRL8089, which Produces the Nucleoside Antibiotic Sinefungin.</title>
        <authorList>
            <person name="Oshima K."/>
            <person name="Hattori M."/>
            <person name="Shimizu H."/>
            <person name="Fukuda K."/>
            <person name="Nemoto M."/>
            <person name="Inagaki K."/>
            <person name="Tamura T."/>
        </authorList>
    </citation>
    <scope>NUCLEOTIDE SEQUENCE</scope>
    <source>
        <strain evidence="2">FACHB-1375</strain>
    </source>
</reference>
<dbReference type="RefSeq" id="WP_190466823.1">
    <property type="nucleotide sequence ID" value="NZ_JACJPW010000048.1"/>
</dbReference>
<accession>A0A926VFQ6</accession>
<dbReference type="InterPro" id="IPR018739">
    <property type="entry name" value="DUF2281"/>
</dbReference>
<organism evidence="2 3">
    <name type="scientific">Aerosakkonema funiforme FACHB-1375</name>
    <dbReference type="NCBI Taxonomy" id="2949571"/>
    <lineage>
        <taxon>Bacteria</taxon>
        <taxon>Bacillati</taxon>
        <taxon>Cyanobacteriota</taxon>
        <taxon>Cyanophyceae</taxon>
        <taxon>Oscillatoriophycideae</taxon>
        <taxon>Aerosakkonematales</taxon>
        <taxon>Aerosakkonemataceae</taxon>
        <taxon>Aerosakkonema</taxon>
    </lineage>
</organism>
<evidence type="ECO:0000259" key="1">
    <source>
        <dbReference type="Pfam" id="PF10047"/>
    </source>
</evidence>
<dbReference type="AlphaFoldDB" id="A0A926VFQ6"/>
<feature type="domain" description="DUF2281" evidence="1">
    <location>
        <begin position="7"/>
        <end position="78"/>
    </location>
</feature>
<keyword evidence="3" id="KW-1185">Reference proteome</keyword>